<reference evidence="3" key="1">
    <citation type="submission" date="2015-07" db="EMBL/GenBank/DDBJ databases">
        <title>Draft Genome Sequence of Roseovarius tolerans EL-164, a producer of N-Acylated Alanine Methyl Esters (NAMEs).</title>
        <authorList>
            <person name="Voget S."/>
            <person name="Bruns H."/>
            <person name="Wagner-Doebler I."/>
            <person name="Schulz S."/>
            <person name="Daniel R."/>
        </authorList>
    </citation>
    <scope>NUCLEOTIDE SEQUENCE [LARGE SCALE GENOMIC DNA]</scope>
    <source>
        <strain evidence="3">EL-164</strain>
    </source>
</reference>
<evidence type="ECO:0000313" key="3">
    <source>
        <dbReference type="Proteomes" id="UP000037046"/>
    </source>
</evidence>
<keyword evidence="3" id="KW-1185">Reference proteome</keyword>
<comment type="caution">
    <text evidence="2">The sequence shown here is derived from an EMBL/GenBank/DDBJ whole genome shotgun (WGS) entry which is preliminary data.</text>
</comment>
<dbReference type="PATRIC" id="fig|74031.6.peg.3796"/>
<keyword evidence="1" id="KW-0472">Membrane</keyword>
<dbReference type="AlphaFoldDB" id="A0A0L6CPU7"/>
<protein>
    <submittedName>
        <fullName evidence="2">Uncharacterized protein</fullName>
    </submittedName>
</protein>
<evidence type="ECO:0000256" key="1">
    <source>
        <dbReference type="SAM" id="Phobius"/>
    </source>
</evidence>
<gene>
    <name evidence="2" type="ORF">ROTO_36890</name>
</gene>
<keyword evidence="1" id="KW-1133">Transmembrane helix</keyword>
<dbReference type="EMBL" id="LGVV01000111">
    <property type="protein sequence ID" value="KNX39772.1"/>
    <property type="molecule type" value="Genomic_DNA"/>
</dbReference>
<organism evidence="2 3">
    <name type="scientific">Roseovarius tolerans</name>
    <dbReference type="NCBI Taxonomy" id="74031"/>
    <lineage>
        <taxon>Bacteria</taxon>
        <taxon>Pseudomonadati</taxon>
        <taxon>Pseudomonadota</taxon>
        <taxon>Alphaproteobacteria</taxon>
        <taxon>Rhodobacterales</taxon>
        <taxon>Roseobacteraceae</taxon>
        <taxon>Roseovarius</taxon>
    </lineage>
</organism>
<sequence length="46" mass="4755">MTAKHGKGPGPDEGQRPARRGVVLTLLGIGLVAAAYVVTIVVMVVR</sequence>
<evidence type="ECO:0000313" key="2">
    <source>
        <dbReference type="EMBL" id="KNX39772.1"/>
    </source>
</evidence>
<accession>A0A0L6CPU7</accession>
<keyword evidence="1" id="KW-0812">Transmembrane</keyword>
<proteinExistence type="predicted"/>
<dbReference type="Proteomes" id="UP000037046">
    <property type="component" value="Unassembled WGS sequence"/>
</dbReference>
<feature type="transmembrane region" description="Helical" evidence="1">
    <location>
        <begin position="21"/>
        <end position="45"/>
    </location>
</feature>
<name>A0A0L6CPU7_9RHOB</name>